<dbReference type="Proteomes" id="UP000235653">
    <property type="component" value="Unassembled WGS sequence"/>
</dbReference>
<dbReference type="RefSeq" id="WP_102331487.1">
    <property type="nucleotide sequence ID" value="NZ_CP058566.2"/>
</dbReference>
<dbReference type="CDD" id="cd00385">
    <property type="entry name" value="Isoprenoid_Biosyn_C1"/>
    <property type="match status" value="1"/>
</dbReference>
<comment type="caution">
    <text evidence="1">The sequence shown here is derived from an EMBL/GenBank/DDBJ whole genome shotgun (WGS) entry which is preliminary data.</text>
</comment>
<sequence>MAIDSLKSVIDPPIAQLVGDFTRIWMEAGEDVDLGPAIDDAVHAVRESHLDRFLDQALEEFRHPFTTPEGFSLLEARMLIGLAQLGQDAFDLTPAHLEILLQRGMPQSLVQFARTARTHRSISDAETFQASRNVGVMNTLQLMLGQQCRLTPAVFAYSMLYPYSDNYLDNPRIPAATKREFNGRFGRRLAGEIVAPANRHEKQIFSLVATIESEKDRELMPQVYDSLLAIHRAQSKSLDLEGIKQPVRDDVLAITLEKGGSSVLADAYLIAENRLTPQQVRFIFGLGIFLQLVDDLQDLKPDLKGGNVTLFCLAAKDSRALESLANRAIAFGRKVMDDLDAFSAPGIDPLKQVIRMSVAQLMIGAAYLSREFFGSDHLSRLEAHFSFRFTHLDKVTATLKKQKVSWKNTGLHG</sequence>
<keyword evidence="2" id="KW-1185">Reference proteome</keyword>
<proteinExistence type="predicted"/>
<dbReference type="AlphaFoldDB" id="A0A2P5P4R7"/>
<gene>
    <name evidence="1" type="ORF">JP09_009600</name>
</gene>
<dbReference type="OrthoDB" id="146245at2"/>
<organism evidence="1 2">
    <name type="scientific">Dehalogenimonas etheniformans</name>
    <dbReference type="NCBI Taxonomy" id="1536648"/>
    <lineage>
        <taxon>Bacteria</taxon>
        <taxon>Bacillati</taxon>
        <taxon>Chloroflexota</taxon>
        <taxon>Dehalococcoidia</taxon>
        <taxon>Dehalococcoidales</taxon>
        <taxon>Dehalococcoidaceae</taxon>
        <taxon>Dehalogenimonas</taxon>
    </lineage>
</organism>
<name>A0A2P5P4R7_9CHLR</name>
<dbReference type="EMBL" id="JQAN02000014">
    <property type="protein sequence ID" value="PPD57293.1"/>
    <property type="molecule type" value="Genomic_DNA"/>
</dbReference>
<accession>A0A2P5P4R7</accession>
<reference evidence="1 2" key="1">
    <citation type="journal article" date="2017" name="ISME J.">
        <title>Grape pomace compost harbors organohalide-respiring Dehalogenimonas species with novel reductive dehalogenase genes.</title>
        <authorList>
            <person name="Yang Y."/>
            <person name="Higgins S.A."/>
            <person name="Yan J."/>
            <person name="Simsir B."/>
            <person name="Chourey K."/>
            <person name="Iyer R."/>
            <person name="Hettich R.L."/>
            <person name="Baldwin B."/>
            <person name="Ogles D.M."/>
            <person name="Loffler F.E."/>
        </authorList>
    </citation>
    <scope>NUCLEOTIDE SEQUENCE [LARGE SCALE GENOMIC DNA]</scope>
    <source>
        <strain evidence="1 2">GP</strain>
    </source>
</reference>
<evidence type="ECO:0000313" key="1">
    <source>
        <dbReference type="EMBL" id="PPD57293.1"/>
    </source>
</evidence>
<protein>
    <submittedName>
        <fullName evidence="1">Uncharacterized protein</fullName>
    </submittedName>
</protein>
<evidence type="ECO:0000313" key="2">
    <source>
        <dbReference type="Proteomes" id="UP000235653"/>
    </source>
</evidence>